<evidence type="ECO:0008006" key="3">
    <source>
        <dbReference type="Google" id="ProtNLM"/>
    </source>
</evidence>
<dbReference type="Proteomes" id="UP000324748">
    <property type="component" value="Unassembled WGS sequence"/>
</dbReference>
<dbReference type="OrthoDB" id="2505990at2759"/>
<protein>
    <recommendedName>
        <fullName evidence="3">Transposase</fullName>
    </recommendedName>
</protein>
<keyword evidence="2" id="KW-1185">Reference proteome</keyword>
<dbReference type="InterPro" id="IPR009057">
    <property type="entry name" value="Homeodomain-like_sf"/>
</dbReference>
<sequence length="208" mass="23776">MAKRKYSADFKYEVVRAAKRGKSLDEINTMLASTVSKDSLRRWTDLYERTRAVVCDPSTYQTRGRPFELESEDLEYILHMVTEKPTVYLDEIQNALLEEKGVSASLKTISKTLHERLKMSKKTITTVNRRQDPEARVHYLARVSCVPTSCLVFTDESGVSLEVVSRTRGWAPVGQRTPRVPRERSTHGYNIIPAISLLSSKVFVRTFC</sequence>
<proteinExistence type="predicted"/>
<comment type="caution">
    <text evidence="1">The sequence shown here is derived from an EMBL/GenBank/DDBJ whole genome shotgun (WGS) entry which is preliminary data.</text>
</comment>
<dbReference type="EMBL" id="VSWC01000092">
    <property type="protein sequence ID" value="KAA1090438.1"/>
    <property type="molecule type" value="Genomic_DNA"/>
</dbReference>
<reference evidence="1 2" key="1">
    <citation type="submission" date="2019-05" db="EMBL/GenBank/DDBJ databases">
        <title>Emergence of the Ug99 lineage of the wheat stem rust pathogen through somatic hybridization.</title>
        <authorList>
            <person name="Li F."/>
            <person name="Upadhyaya N.M."/>
            <person name="Sperschneider J."/>
            <person name="Matny O."/>
            <person name="Nguyen-Phuc H."/>
            <person name="Mago R."/>
            <person name="Raley C."/>
            <person name="Miller M.E."/>
            <person name="Silverstein K.A.T."/>
            <person name="Henningsen E."/>
            <person name="Hirsch C.D."/>
            <person name="Visser B."/>
            <person name="Pretorius Z.A."/>
            <person name="Steffenson B.J."/>
            <person name="Schwessinger B."/>
            <person name="Dodds P.N."/>
            <person name="Figueroa M."/>
        </authorList>
    </citation>
    <scope>NUCLEOTIDE SEQUENCE [LARGE SCALE GENOMIC DNA]</scope>
    <source>
        <strain evidence="1">21-0</strain>
    </source>
</reference>
<evidence type="ECO:0000313" key="1">
    <source>
        <dbReference type="EMBL" id="KAA1090438.1"/>
    </source>
</evidence>
<name>A0A5B0NRJ1_PUCGR</name>
<dbReference type="AlphaFoldDB" id="A0A5B0NRJ1"/>
<dbReference type="PANTHER" id="PTHR46564">
    <property type="entry name" value="TRANSPOSASE"/>
    <property type="match status" value="1"/>
</dbReference>
<dbReference type="PANTHER" id="PTHR46564:SF1">
    <property type="entry name" value="TRANSPOSASE"/>
    <property type="match status" value="1"/>
</dbReference>
<accession>A0A5B0NRJ1</accession>
<dbReference type="SUPFAM" id="SSF46689">
    <property type="entry name" value="Homeodomain-like"/>
    <property type="match status" value="1"/>
</dbReference>
<evidence type="ECO:0000313" key="2">
    <source>
        <dbReference type="Proteomes" id="UP000324748"/>
    </source>
</evidence>
<organism evidence="1 2">
    <name type="scientific">Puccinia graminis f. sp. tritici</name>
    <dbReference type="NCBI Taxonomy" id="56615"/>
    <lineage>
        <taxon>Eukaryota</taxon>
        <taxon>Fungi</taxon>
        <taxon>Dikarya</taxon>
        <taxon>Basidiomycota</taxon>
        <taxon>Pucciniomycotina</taxon>
        <taxon>Pucciniomycetes</taxon>
        <taxon>Pucciniales</taxon>
        <taxon>Pucciniaceae</taxon>
        <taxon>Puccinia</taxon>
    </lineage>
</organism>
<gene>
    <name evidence="1" type="ORF">PGT21_050232</name>
</gene>